<reference evidence="10 13" key="2">
    <citation type="submission" date="2018-05" db="EMBL/GenBank/DDBJ databases">
        <title>Vancomycin-resistant Enterococcus faecium strain from Chelyabinsk, Russia.</title>
        <authorList>
            <person name="Gostev V."/>
            <person name="Goncharov A."/>
            <person name="Kolodzhieva V."/>
            <person name="Suvorov A."/>
            <person name="Sidorenko S."/>
            <person name="Zueva L."/>
        </authorList>
    </citation>
    <scope>NUCLEOTIDE SEQUENCE [LARGE SCALE GENOMIC DNA]</scope>
    <source>
        <strain evidence="10 13">20</strain>
    </source>
</reference>
<keyword evidence="3" id="KW-1003">Cell membrane</keyword>
<feature type="transmembrane region" description="Helical" evidence="9">
    <location>
        <begin position="138"/>
        <end position="161"/>
    </location>
</feature>
<evidence type="ECO:0000256" key="8">
    <source>
        <dbReference type="ARBA" id="ARBA00023136"/>
    </source>
</evidence>
<evidence type="ECO:0000256" key="5">
    <source>
        <dbReference type="ARBA" id="ARBA00022683"/>
    </source>
</evidence>
<evidence type="ECO:0000256" key="1">
    <source>
        <dbReference type="ARBA" id="ARBA00004651"/>
    </source>
</evidence>
<keyword evidence="6 9" id="KW-0812">Transmembrane</keyword>
<proteinExistence type="predicted"/>
<keyword evidence="7 9" id="KW-1133">Transmembrane helix</keyword>
<accession>A0AB73TLB6</accession>
<dbReference type="GO" id="GO:0005886">
    <property type="term" value="C:plasma membrane"/>
    <property type="evidence" value="ECO:0007669"/>
    <property type="project" value="UniProtKB-SubCell"/>
</dbReference>
<dbReference type="PANTHER" id="PTHR32502">
    <property type="entry name" value="N-ACETYLGALACTOSAMINE PERMEASE II COMPONENT-RELATED"/>
    <property type="match status" value="1"/>
</dbReference>
<feature type="transmembrane region" description="Helical" evidence="9">
    <location>
        <begin position="173"/>
        <end position="193"/>
    </location>
</feature>
<dbReference type="PANTHER" id="PTHR32502:SF8">
    <property type="entry name" value="N-ACETYLGALACTOSAMINE PERMEASE IIC COMPONENT 1"/>
    <property type="match status" value="1"/>
</dbReference>
<keyword evidence="11" id="KW-0808">Transferase</keyword>
<dbReference type="Proteomes" id="UP000249070">
    <property type="component" value="Unassembled WGS sequence"/>
</dbReference>
<gene>
    <name evidence="10" type="ORF">DKP91_16295</name>
    <name evidence="11" type="ORF">DTPHA_603270</name>
</gene>
<protein>
    <submittedName>
        <fullName evidence="10">PTS sugar transporter subunit IIC</fullName>
    </submittedName>
    <submittedName>
        <fullName evidence="11">PTS system, mannose/fructose/sorbose-specific IIC component</fullName>
        <ecNumber evidence="11">2.7.1.191</ecNumber>
    </submittedName>
</protein>
<name>A0AB73TLB6_ENTFC</name>
<dbReference type="RefSeq" id="WP_060805083.1">
    <property type="nucleotide sequence ID" value="NZ_CABGIM010000034.1"/>
</dbReference>
<keyword evidence="2" id="KW-0813">Transport</keyword>
<dbReference type="EC" id="2.7.1.191" evidence="11"/>
<dbReference type="GO" id="GO:0009401">
    <property type="term" value="P:phosphoenolpyruvate-dependent sugar phosphotransferase system"/>
    <property type="evidence" value="ECO:0007669"/>
    <property type="project" value="UniProtKB-KW"/>
</dbReference>
<feature type="transmembrane region" description="Helical" evidence="9">
    <location>
        <begin position="95"/>
        <end position="117"/>
    </location>
</feature>
<sequence length="243" mass="25619">MIECILIGIVGYLTTIDERYFGASMMNRPIIVGPVVGLILGDLHQGILIGAALEAMFIGIVTIGAALPPDVGVAGTIATALAIKSGAGADVAVTLAMPFAVLAQGLNMLAFTINSFTVSQGRKAIENRKLSSFQKWHFFPLIVRLPSAVLTFLVVYFGANATESFVNIMPEKLMTGFTVASGLLPAVGFAMLIQGMIDKKSVPYFFIGYLLAAYLGVPVVGVAVAAIMVALLVIQTKRNPVNI</sequence>
<evidence type="ECO:0000256" key="4">
    <source>
        <dbReference type="ARBA" id="ARBA00022597"/>
    </source>
</evidence>
<evidence type="ECO:0000313" key="11">
    <source>
        <dbReference type="EMBL" id="SAZ52632.1"/>
    </source>
</evidence>
<dbReference type="EMBL" id="QHGU01000219">
    <property type="protein sequence ID" value="PZM51809.1"/>
    <property type="molecule type" value="Genomic_DNA"/>
</dbReference>
<evidence type="ECO:0000256" key="3">
    <source>
        <dbReference type="ARBA" id="ARBA00022475"/>
    </source>
</evidence>
<comment type="caution">
    <text evidence="10">The sequence shown here is derived from an EMBL/GenBank/DDBJ whole genome shotgun (WGS) entry which is preliminary data.</text>
</comment>
<evidence type="ECO:0000313" key="13">
    <source>
        <dbReference type="Proteomes" id="UP000249070"/>
    </source>
</evidence>
<comment type="subcellular location">
    <subcellularLocation>
        <location evidence="1">Cell membrane</location>
        <topology evidence="1">Multi-pass membrane protein</topology>
    </subcellularLocation>
</comment>
<dbReference type="EMBL" id="FKLM01000217">
    <property type="protein sequence ID" value="SAZ52632.1"/>
    <property type="molecule type" value="Genomic_DNA"/>
</dbReference>
<reference evidence="11 12" key="1">
    <citation type="submission" date="2016-04" db="EMBL/GenBank/DDBJ databases">
        <authorList>
            <person name="Millard A."/>
        </authorList>
    </citation>
    <scope>NUCLEOTIDE SEQUENCE [LARGE SCALE GENOMIC DNA]</scope>
    <source>
        <strain evidence="11">Isolate 22</strain>
    </source>
</reference>
<evidence type="ECO:0000256" key="7">
    <source>
        <dbReference type="ARBA" id="ARBA00022989"/>
    </source>
</evidence>
<feature type="transmembrane region" description="Helical" evidence="9">
    <location>
        <begin position="47"/>
        <end position="67"/>
    </location>
</feature>
<dbReference type="PROSITE" id="PS51106">
    <property type="entry name" value="PTS_EIIC_TYPE_4"/>
    <property type="match status" value="1"/>
</dbReference>
<dbReference type="AlphaFoldDB" id="A0AB73TLB6"/>
<dbReference type="Pfam" id="PF03609">
    <property type="entry name" value="EII-Sor"/>
    <property type="match status" value="1"/>
</dbReference>
<dbReference type="InterPro" id="IPR050303">
    <property type="entry name" value="GatZ_KbaZ_carbometab"/>
</dbReference>
<keyword evidence="8 9" id="KW-0472">Membrane</keyword>
<evidence type="ECO:0000256" key="6">
    <source>
        <dbReference type="ARBA" id="ARBA00022692"/>
    </source>
</evidence>
<evidence type="ECO:0000313" key="12">
    <source>
        <dbReference type="Proteomes" id="UP000183509"/>
    </source>
</evidence>
<evidence type="ECO:0000256" key="9">
    <source>
        <dbReference type="SAM" id="Phobius"/>
    </source>
</evidence>
<organism evidence="10 13">
    <name type="scientific">Enterococcus faecium</name>
    <name type="common">Streptococcus faecium</name>
    <dbReference type="NCBI Taxonomy" id="1352"/>
    <lineage>
        <taxon>Bacteria</taxon>
        <taxon>Bacillati</taxon>
        <taxon>Bacillota</taxon>
        <taxon>Bacilli</taxon>
        <taxon>Lactobacillales</taxon>
        <taxon>Enterococcaceae</taxon>
        <taxon>Enterococcus</taxon>
    </lineage>
</organism>
<dbReference type="Proteomes" id="UP000183509">
    <property type="component" value="Unassembled WGS sequence"/>
</dbReference>
<keyword evidence="4 10" id="KW-0762">Sugar transport</keyword>
<keyword evidence="5" id="KW-0598">Phosphotransferase system</keyword>
<evidence type="ECO:0000313" key="10">
    <source>
        <dbReference type="EMBL" id="PZM51809.1"/>
    </source>
</evidence>
<feature type="transmembrane region" description="Helical" evidence="9">
    <location>
        <begin position="205"/>
        <end position="234"/>
    </location>
</feature>
<evidence type="ECO:0000256" key="2">
    <source>
        <dbReference type="ARBA" id="ARBA00022448"/>
    </source>
</evidence>
<dbReference type="GO" id="GO:0016740">
    <property type="term" value="F:transferase activity"/>
    <property type="evidence" value="ECO:0007669"/>
    <property type="project" value="UniProtKB-KW"/>
</dbReference>
<dbReference type="InterPro" id="IPR004700">
    <property type="entry name" value="PTS_IIC_man"/>
</dbReference>